<dbReference type="GO" id="GO:0046872">
    <property type="term" value="F:metal ion binding"/>
    <property type="evidence" value="ECO:0007669"/>
    <property type="project" value="UniProtKB-KW"/>
</dbReference>
<protein>
    <recommendedName>
        <fullName evidence="3">DDE Tnp4 domain-containing protein</fullName>
    </recommendedName>
</protein>
<evidence type="ECO:0000313" key="5">
    <source>
        <dbReference type="Proteomes" id="UP001153954"/>
    </source>
</evidence>
<feature type="domain" description="DDE Tnp4" evidence="3">
    <location>
        <begin position="28"/>
        <end position="140"/>
    </location>
</feature>
<organism evidence="4 5">
    <name type="scientific">Euphydryas editha</name>
    <name type="common">Edith's checkerspot</name>
    <dbReference type="NCBI Taxonomy" id="104508"/>
    <lineage>
        <taxon>Eukaryota</taxon>
        <taxon>Metazoa</taxon>
        <taxon>Ecdysozoa</taxon>
        <taxon>Arthropoda</taxon>
        <taxon>Hexapoda</taxon>
        <taxon>Insecta</taxon>
        <taxon>Pterygota</taxon>
        <taxon>Neoptera</taxon>
        <taxon>Endopterygota</taxon>
        <taxon>Lepidoptera</taxon>
        <taxon>Glossata</taxon>
        <taxon>Ditrysia</taxon>
        <taxon>Papilionoidea</taxon>
        <taxon>Nymphalidae</taxon>
        <taxon>Nymphalinae</taxon>
        <taxon>Euphydryas</taxon>
    </lineage>
</organism>
<dbReference type="EMBL" id="CAKOGL010000007">
    <property type="protein sequence ID" value="CAH2088338.1"/>
    <property type="molecule type" value="Genomic_DNA"/>
</dbReference>
<evidence type="ECO:0000259" key="3">
    <source>
        <dbReference type="Pfam" id="PF13359"/>
    </source>
</evidence>
<evidence type="ECO:0000256" key="2">
    <source>
        <dbReference type="ARBA" id="ARBA00022723"/>
    </source>
</evidence>
<evidence type="ECO:0000313" key="4">
    <source>
        <dbReference type="EMBL" id="CAH2088338.1"/>
    </source>
</evidence>
<proteinExistence type="predicted"/>
<name>A0AAU9TR17_EUPED</name>
<reference evidence="4" key="1">
    <citation type="submission" date="2022-03" db="EMBL/GenBank/DDBJ databases">
        <authorList>
            <person name="Tunstrom K."/>
        </authorList>
    </citation>
    <scope>NUCLEOTIDE SEQUENCE</scope>
</reference>
<accession>A0AAU9TR17</accession>
<comment type="caution">
    <text evidence="4">The sequence shown here is derived from an EMBL/GenBank/DDBJ whole genome shotgun (WGS) entry which is preliminary data.</text>
</comment>
<keyword evidence="5" id="KW-1185">Reference proteome</keyword>
<sequence>MPATEEEWLAITYGFENKWNFPHAIGTMDGKHVVLESPINSGNDYDNYKQFPSIVLFALVDENYKFLYVNVGSKGRISDGGLFKNTKLYENLEKRELGIPSPKILQMPSKTEVPFFILGDEAFQLNENTIKPYEGTPERGSMERIASNESCLSNNSSIQLFKKKPCKLPALRTTRIFDTVGNDGERAQGSWRNEPAPTSLLPLTAIPRRPTIHAKQVRDHLARHFISNGVIAWQNNYQ</sequence>
<dbReference type="InterPro" id="IPR027806">
    <property type="entry name" value="HARBI1_dom"/>
</dbReference>
<evidence type="ECO:0000256" key="1">
    <source>
        <dbReference type="ARBA" id="ARBA00001968"/>
    </source>
</evidence>
<keyword evidence="2" id="KW-0479">Metal-binding</keyword>
<dbReference type="Pfam" id="PF13359">
    <property type="entry name" value="DDE_Tnp_4"/>
    <property type="match status" value="1"/>
</dbReference>
<dbReference type="Proteomes" id="UP001153954">
    <property type="component" value="Unassembled WGS sequence"/>
</dbReference>
<comment type="cofactor">
    <cofactor evidence="1">
        <name>a divalent metal cation</name>
        <dbReference type="ChEBI" id="CHEBI:60240"/>
    </cofactor>
</comment>
<gene>
    <name evidence="4" type="ORF">EEDITHA_LOCUS4507</name>
</gene>
<dbReference type="AlphaFoldDB" id="A0AAU9TR17"/>